<name>A0ABR4IQV8_9EURO</name>
<gene>
    <name evidence="6" type="ORF">BJY01DRAFT_254753</name>
</gene>
<protein>
    <recommendedName>
        <fullName evidence="8">Zn(2)-C6 fungal-type domain-containing protein</fullName>
    </recommendedName>
</protein>
<keyword evidence="1" id="KW-0805">Transcription regulation</keyword>
<reference evidence="6 7" key="1">
    <citation type="submission" date="2024-07" db="EMBL/GenBank/DDBJ databases">
        <title>Section-level genome sequencing and comparative genomics of Aspergillus sections Usti and Cavernicolus.</title>
        <authorList>
            <consortium name="Lawrence Berkeley National Laboratory"/>
            <person name="Nybo J.L."/>
            <person name="Vesth T.C."/>
            <person name="Theobald S."/>
            <person name="Frisvad J.C."/>
            <person name="Larsen T.O."/>
            <person name="Kjaerboelling I."/>
            <person name="Rothschild-Mancinelli K."/>
            <person name="Lyhne E.K."/>
            <person name="Kogle M.E."/>
            <person name="Barry K."/>
            <person name="Clum A."/>
            <person name="Na H."/>
            <person name="Ledsgaard L."/>
            <person name="Lin J."/>
            <person name="Lipzen A."/>
            <person name="Kuo A."/>
            <person name="Riley R."/>
            <person name="Mondo S."/>
            <person name="Labutti K."/>
            <person name="Haridas S."/>
            <person name="Pangalinan J."/>
            <person name="Salamov A.A."/>
            <person name="Simmons B.A."/>
            <person name="Magnuson J.K."/>
            <person name="Chen J."/>
            <person name="Drula E."/>
            <person name="Henrissat B."/>
            <person name="Wiebenga A."/>
            <person name="Lubbers R.J."/>
            <person name="Gomes A.C."/>
            <person name="Makela M.R."/>
            <person name="Stajich J."/>
            <person name="Grigoriev I.V."/>
            <person name="Mortensen U.H."/>
            <person name="De Vries R.P."/>
            <person name="Baker S.E."/>
            <person name="Andersen M.R."/>
        </authorList>
    </citation>
    <scope>NUCLEOTIDE SEQUENCE [LARGE SCALE GENOMIC DNA]</scope>
    <source>
        <strain evidence="6 7">CBS 123904</strain>
    </source>
</reference>
<accession>A0ABR4IQV8</accession>
<evidence type="ECO:0000256" key="2">
    <source>
        <dbReference type="ARBA" id="ARBA00023125"/>
    </source>
</evidence>
<feature type="region of interest" description="Disordered" evidence="5">
    <location>
        <begin position="515"/>
        <end position="552"/>
    </location>
</feature>
<evidence type="ECO:0008006" key="8">
    <source>
        <dbReference type="Google" id="ProtNLM"/>
    </source>
</evidence>
<sequence length="552" mass="62058">MPKQSKEVDKKRIRKDLSKKPVYKTADGTVVQPRPEKKKETTGEAEQRRAEQRAERQPLEPEEVSAFQGAMNSYQGTLEEMGALDGEANGYDSDGTPRVTPRKRQTMGQYGPAFGLTRDVLVSHEEAVQERTGEIIGDRSRVLKRQELHYPSIMSALPTPHANDQKKAEASLPVCDRCKTMGYNCDRSGWACMKCIVVGVDCTWTHRTNKWTFHLARREDTVNQIGEVKLNETVGYHRRDMRRSTKLMTAGRDTLRDLQARCRALQATIDAQEDPGLGDADQLRVQEGRNAAAAVQQQLAEKDQIITNLNMQLAARYSLAQCEQIRALTIENSRLNDEIQRLKGNLESTPRSRKGPSERRARKERTRAAAAAASKTVAPSTDQQTLYDRPTYPDPQQNVPRQNVPEMYEGYAPGGYAPPGGSLPEYPAVPGASSSPELMTMKDMNLLQQAAYGPDEPDESPEETEDYTAEQRRGRRQQASDPYQSIDPELLRLSATDPSLAHQIRGQIFDQAAAERGRARSAERKAKLQRMRDSVMRRRNKTQDGDDEMDTD</sequence>
<dbReference type="SUPFAM" id="SSF57701">
    <property type="entry name" value="Zn2/Cys6 DNA-binding domain"/>
    <property type="match status" value="1"/>
</dbReference>
<feature type="region of interest" description="Disordered" evidence="5">
    <location>
        <begin position="87"/>
        <end position="110"/>
    </location>
</feature>
<proteinExistence type="predicted"/>
<feature type="compositionally biased region" description="Polar residues" evidence="5">
    <location>
        <begin position="377"/>
        <end position="386"/>
    </location>
</feature>
<feature type="region of interest" description="Disordered" evidence="5">
    <location>
        <begin position="341"/>
        <end position="402"/>
    </location>
</feature>
<dbReference type="InterPro" id="IPR036864">
    <property type="entry name" value="Zn2-C6_fun-type_DNA-bd_sf"/>
</dbReference>
<comment type="caution">
    <text evidence="6">The sequence shown here is derived from an EMBL/GenBank/DDBJ whole genome shotgun (WGS) entry which is preliminary data.</text>
</comment>
<organism evidence="6 7">
    <name type="scientific">Aspergillus pseudoustus</name>
    <dbReference type="NCBI Taxonomy" id="1810923"/>
    <lineage>
        <taxon>Eukaryota</taxon>
        <taxon>Fungi</taxon>
        <taxon>Dikarya</taxon>
        <taxon>Ascomycota</taxon>
        <taxon>Pezizomycotina</taxon>
        <taxon>Eurotiomycetes</taxon>
        <taxon>Eurotiomycetidae</taxon>
        <taxon>Eurotiales</taxon>
        <taxon>Aspergillaceae</taxon>
        <taxon>Aspergillus</taxon>
        <taxon>Aspergillus subgen. Nidulantes</taxon>
    </lineage>
</organism>
<evidence type="ECO:0000313" key="6">
    <source>
        <dbReference type="EMBL" id="KAL2830138.1"/>
    </source>
</evidence>
<keyword evidence="2" id="KW-0238">DNA-binding</keyword>
<evidence type="ECO:0000313" key="7">
    <source>
        <dbReference type="Proteomes" id="UP001610446"/>
    </source>
</evidence>
<dbReference type="Proteomes" id="UP001610446">
    <property type="component" value="Unassembled WGS sequence"/>
</dbReference>
<evidence type="ECO:0000256" key="5">
    <source>
        <dbReference type="SAM" id="MobiDB-lite"/>
    </source>
</evidence>
<evidence type="ECO:0000256" key="1">
    <source>
        <dbReference type="ARBA" id="ARBA00023015"/>
    </source>
</evidence>
<keyword evidence="3" id="KW-0804">Transcription</keyword>
<feature type="compositionally biased region" description="Basic and acidic residues" evidence="5">
    <location>
        <begin position="34"/>
        <end position="59"/>
    </location>
</feature>
<keyword evidence="7" id="KW-1185">Reference proteome</keyword>
<evidence type="ECO:0000256" key="4">
    <source>
        <dbReference type="ARBA" id="ARBA00023242"/>
    </source>
</evidence>
<keyword evidence="4" id="KW-0539">Nucleus</keyword>
<feature type="compositionally biased region" description="Basic and acidic residues" evidence="5">
    <location>
        <begin position="515"/>
        <end position="544"/>
    </location>
</feature>
<feature type="compositionally biased region" description="Basic and acidic residues" evidence="5">
    <location>
        <begin position="1"/>
        <end position="19"/>
    </location>
</feature>
<feature type="region of interest" description="Disordered" evidence="5">
    <location>
        <begin position="1"/>
        <end position="64"/>
    </location>
</feature>
<dbReference type="EMBL" id="JBFXLU010000313">
    <property type="protein sequence ID" value="KAL2830138.1"/>
    <property type="molecule type" value="Genomic_DNA"/>
</dbReference>
<feature type="compositionally biased region" description="Acidic residues" evidence="5">
    <location>
        <begin position="455"/>
        <end position="468"/>
    </location>
</feature>
<feature type="region of interest" description="Disordered" evidence="5">
    <location>
        <begin position="445"/>
        <end position="489"/>
    </location>
</feature>
<evidence type="ECO:0000256" key="3">
    <source>
        <dbReference type="ARBA" id="ARBA00023163"/>
    </source>
</evidence>